<dbReference type="SUPFAM" id="SSF53474">
    <property type="entry name" value="alpha/beta-Hydrolases"/>
    <property type="match status" value="1"/>
</dbReference>
<keyword evidence="5" id="KW-1185">Reference proteome</keyword>
<dbReference type="RefSeq" id="WP_193498031.1">
    <property type="nucleotide sequence ID" value="NZ_CP063169.1"/>
</dbReference>
<organism evidence="4 5">
    <name type="scientific">Ruania alkalisoli</name>
    <dbReference type="NCBI Taxonomy" id="2779775"/>
    <lineage>
        <taxon>Bacteria</taxon>
        <taxon>Bacillati</taxon>
        <taxon>Actinomycetota</taxon>
        <taxon>Actinomycetes</taxon>
        <taxon>Micrococcales</taxon>
        <taxon>Ruaniaceae</taxon>
        <taxon>Ruania</taxon>
    </lineage>
</organism>
<protein>
    <submittedName>
        <fullName evidence="4">Esterase family protein</fullName>
    </submittedName>
</protein>
<evidence type="ECO:0000313" key="5">
    <source>
        <dbReference type="Proteomes" id="UP000593758"/>
    </source>
</evidence>
<feature type="region of interest" description="Disordered" evidence="1">
    <location>
        <begin position="717"/>
        <end position="766"/>
    </location>
</feature>
<dbReference type="Gene3D" id="3.40.50.1820">
    <property type="entry name" value="alpha/beta hydrolase"/>
    <property type="match status" value="1"/>
</dbReference>
<dbReference type="InterPro" id="IPR029058">
    <property type="entry name" value="AB_hydrolase_fold"/>
</dbReference>
<feature type="compositionally biased region" description="Low complexity" evidence="1">
    <location>
        <begin position="755"/>
        <end position="765"/>
    </location>
</feature>
<feature type="chain" id="PRO_5032730474" evidence="3">
    <location>
        <begin position="35"/>
        <end position="800"/>
    </location>
</feature>
<feature type="compositionally biased region" description="Gly residues" evidence="1">
    <location>
        <begin position="736"/>
        <end position="754"/>
    </location>
</feature>
<dbReference type="EMBL" id="CP063169">
    <property type="protein sequence ID" value="QOR71368.1"/>
    <property type="molecule type" value="Genomic_DNA"/>
</dbReference>
<dbReference type="InterPro" id="IPR000801">
    <property type="entry name" value="Esterase-like"/>
</dbReference>
<evidence type="ECO:0000256" key="3">
    <source>
        <dbReference type="SAM" id="SignalP"/>
    </source>
</evidence>
<evidence type="ECO:0000256" key="2">
    <source>
        <dbReference type="SAM" id="Phobius"/>
    </source>
</evidence>
<accession>A0A7M1SUZ0</accession>
<dbReference type="PANTHER" id="PTHR48098:SF1">
    <property type="entry name" value="DIACYLGLYCEROL ACYLTRANSFERASE_MYCOLYLTRANSFERASE AG85A"/>
    <property type="match status" value="1"/>
</dbReference>
<keyword evidence="2" id="KW-0472">Membrane</keyword>
<dbReference type="PANTHER" id="PTHR48098">
    <property type="entry name" value="ENTEROCHELIN ESTERASE-RELATED"/>
    <property type="match status" value="1"/>
</dbReference>
<dbReference type="Pfam" id="PF06739">
    <property type="entry name" value="SBBP"/>
    <property type="match status" value="1"/>
</dbReference>
<keyword evidence="2" id="KW-0812">Transmembrane</keyword>
<dbReference type="Pfam" id="PF00756">
    <property type="entry name" value="Esterase"/>
    <property type="match status" value="1"/>
</dbReference>
<evidence type="ECO:0000313" key="4">
    <source>
        <dbReference type="EMBL" id="QOR71368.1"/>
    </source>
</evidence>
<dbReference type="GO" id="GO:0016747">
    <property type="term" value="F:acyltransferase activity, transferring groups other than amino-acyl groups"/>
    <property type="evidence" value="ECO:0007669"/>
    <property type="project" value="TreeGrafter"/>
</dbReference>
<feature type="transmembrane region" description="Helical" evidence="2">
    <location>
        <begin position="770"/>
        <end position="791"/>
    </location>
</feature>
<dbReference type="InterPro" id="IPR010620">
    <property type="entry name" value="SBBP_repeat"/>
</dbReference>
<keyword evidence="2" id="KW-1133">Transmembrane helix</keyword>
<proteinExistence type="predicted"/>
<reference evidence="4 5" key="1">
    <citation type="submission" date="2020-10" db="EMBL/GenBank/DDBJ databases">
        <title>Haloactinobacterium sp. RN3S43, a bacterium isolated from saline soil.</title>
        <authorList>
            <person name="Sun J.-Q."/>
        </authorList>
    </citation>
    <scope>NUCLEOTIDE SEQUENCE [LARGE SCALE GENOMIC DNA]</scope>
    <source>
        <strain evidence="4 5">RN3S43</strain>
    </source>
</reference>
<dbReference type="Proteomes" id="UP000593758">
    <property type="component" value="Chromosome"/>
</dbReference>
<dbReference type="AlphaFoldDB" id="A0A7M1SUZ0"/>
<evidence type="ECO:0000256" key="1">
    <source>
        <dbReference type="SAM" id="MobiDB-lite"/>
    </source>
</evidence>
<dbReference type="SUPFAM" id="SSF101898">
    <property type="entry name" value="NHL repeat"/>
    <property type="match status" value="1"/>
</dbReference>
<gene>
    <name evidence="4" type="ORF">IM660_03450</name>
</gene>
<keyword evidence="3" id="KW-0732">Signal</keyword>
<dbReference type="KEGG" id="halt:IM660_03450"/>
<dbReference type="InterPro" id="IPR050583">
    <property type="entry name" value="Mycobacterial_A85_antigen"/>
</dbReference>
<name>A0A7M1SUZ0_9MICO</name>
<sequence>MKQSLPSLRARLRHAGVILAVAVGLSITAVPAHAADTGTLSVGTAPATAAGEVDYTVYLPAGYDTDTERRYPTLYLLHGRGDTQAAWQQVAGDLDEMIDEGQIQPMVVVMPDAPWNDRGNWYTDSLYTGDASTGAGVAVETALAADLVAHVDATYRTAADREARAVGGYSMGGAGALRFALAHQDTFSAAIVLSPATYVPQPPPDSSVRDYGAFGVENELFDADRYTALSYPASLETFDPALPVHLFIAVGDDEWANPDPAQADHDLDFEAARLYNTVRRAPGITAELRVLDGGHDWDVWQPAFREAIVDVSQRLRTAPAEGWDAELFGSTGDDRAGGIVETADGGHAMVLNLGADWDGYATAGNMDALVVRRDPAGHEVWRHALASAGNDRAYGVVTGADGTLLVAGYTRGDLESGAANEQDDGFVAAIGTGGTRAWTTQVGDPAAADRFYALAADGAGGAYLAGYTSGSFAGEASAGDKDAVLVRVGPAGDVLWSVQLGGSGEDKALAVTPVDSGVVVAGVTGAGMPGTEHSGAGDGWVAQYDEDGAQTWIRAVASPENDMVSGLLTLADQTVLAVGHSRGTIGAHHLGDNDIVVQALDQDGQVLWTTQTGTTTDDRGVSAVAGPGGGATILATTYGAIGEPHGGVDVAAIPLDAAGTPGAALQLGSVERDGADEWDEANLFAAPGSAGAWLTGLTFGGVDGQANAGAGDVFVTTLPVTSDPGPSGEPTDGATDGTGGTPTSGDPGTGGGAGSDAAGPEPGGDLATTGAGPIMIGVLALALLGTGLALVRRRLLLRGA</sequence>
<feature type="signal peptide" evidence="3">
    <location>
        <begin position="1"/>
        <end position="34"/>
    </location>
</feature>